<dbReference type="InterPro" id="IPR051450">
    <property type="entry name" value="Gfo/Idh/MocA_Oxidoreductases"/>
</dbReference>
<dbReference type="Gene3D" id="3.40.50.720">
    <property type="entry name" value="NAD(P)-binding Rossmann-like Domain"/>
    <property type="match status" value="1"/>
</dbReference>
<comment type="caution">
    <text evidence="3">The sequence shown here is derived from an EMBL/GenBank/DDBJ whole genome shotgun (WGS) entry which is preliminary data.</text>
</comment>
<evidence type="ECO:0000313" key="3">
    <source>
        <dbReference type="EMBL" id="RKD95535.1"/>
    </source>
</evidence>
<evidence type="ECO:0000313" key="4">
    <source>
        <dbReference type="Proteomes" id="UP000283805"/>
    </source>
</evidence>
<dbReference type="OrthoDB" id="25239at2157"/>
<evidence type="ECO:0000259" key="2">
    <source>
        <dbReference type="Pfam" id="PF02894"/>
    </source>
</evidence>
<dbReference type="PANTHER" id="PTHR43377:SF1">
    <property type="entry name" value="BILIVERDIN REDUCTASE A"/>
    <property type="match status" value="1"/>
</dbReference>
<evidence type="ECO:0000259" key="1">
    <source>
        <dbReference type="Pfam" id="PF01408"/>
    </source>
</evidence>
<dbReference type="InterPro" id="IPR000683">
    <property type="entry name" value="Gfo/Idh/MocA-like_OxRdtase_N"/>
</dbReference>
<dbReference type="Pfam" id="PF01408">
    <property type="entry name" value="GFO_IDH_MocA"/>
    <property type="match status" value="1"/>
</dbReference>
<keyword evidence="4" id="KW-1185">Reference proteome</keyword>
<dbReference type="InterPro" id="IPR036291">
    <property type="entry name" value="NAD(P)-bd_dom_sf"/>
</dbReference>
<dbReference type="EMBL" id="RAPO01000002">
    <property type="protein sequence ID" value="RKD95535.1"/>
    <property type="molecule type" value="Genomic_DNA"/>
</dbReference>
<dbReference type="RefSeq" id="WP_120244795.1">
    <property type="nucleotide sequence ID" value="NZ_RAPO01000002.1"/>
</dbReference>
<feature type="domain" description="Gfo/Idh/MocA-like oxidoreductase N-terminal" evidence="1">
    <location>
        <begin position="8"/>
        <end position="126"/>
    </location>
</feature>
<dbReference type="PANTHER" id="PTHR43377">
    <property type="entry name" value="BILIVERDIN REDUCTASE A"/>
    <property type="match status" value="1"/>
</dbReference>
<feature type="domain" description="Gfo/Idh/MocA-like oxidoreductase C-terminal" evidence="2">
    <location>
        <begin position="147"/>
        <end position="349"/>
    </location>
</feature>
<organism evidence="3 4">
    <name type="scientific">Halopiger aswanensis</name>
    <dbReference type="NCBI Taxonomy" id="148449"/>
    <lineage>
        <taxon>Archaea</taxon>
        <taxon>Methanobacteriati</taxon>
        <taxon>Methanobacteriota</taxon>
        <taxon>Stenosarchaea group</taxon>
        <taxon>Halobacteria</taxon>
        <taxon>Halobacteriales</taxon>
        <taxon>Natrialbaceae</taxon>
        <taxon>Halopiger</taxon>
    </lineage>
</organism>
<dbReference type="SUPFAM" id="SSF51735">
    <property type="entry name" value="NAD(P)-binding Rossmann-fold domains"/>
    <property type="match status" value="1"/>
</dbReference>
<reference evidence="3 4" key="1">
    <citation type="submission" date="2018-09" db="EMBL/GenBank/DDBJ databases">
        <title>Genomic Encyclopedia of Archaeal and Bacterial Type Strains, Phase II (KMG-II): from individual species to whole genera.</title>
        <authorList>
            <person name="Goeker M."/>
        </authorList>
    </citation>
    <scope>NUCLEOTIDE SEQUENCE [LARGE SCALE GENOMIC DNA]</scope>
    <source>
        <strain evidence="3 4">DSM 13151</strain>
    </source>
</reference>
<proteinExistence type="predicted"/>
<gene>
    <name evidence="3" type="ORF">ATJ93_2393</name>
</gene>
<name>A0A3R7HIY7_9EURY</name>
<dbReference type="Gene3D" id="3.30.360.10">
    <property type="entry name" value="Dihydrodipicolinate Reductase, domain 2"/>
    <property type="match status" value="1"/>
</dbReference>
<dbReference type="GO" id="GO:0000166">
    <property type="term" value="F:nucleotide binding"/>
    <property type="evidence" value="ECO:0007669"/>
    <property type="project" value="InterPro"/>
</dbReference>
<dbReference type="Pfam" id="PF02894">
    <property type="entry name" value="GFO_IDH_MocA_C"/>
    <property type="match status" value="1"/>
</dbReference>
<dbReference type="SUPFAM" id="SSF55347">
    <property type="entry name" value="Glyceraldehyde-3-phosphate dehydrogenase-like, C-terminal domain"/>
    <property type="match status" value="1"/>
</dbReference>
<dbReference type="Proteomes" id="UP000283805">
    <property type="component" value="Unassembled WGS sequence"/>
</dbReference>
<dbReference type="AlphaFoldDB" id="A0A3R7HIY7"/>
<protein>
    <submittedName>
        <fullName evidence="3">Putative dehydrogenase</fullName>
    </submittedName>
</protein>
<sequence>MTYDVIQVGTGGQGERWCKQYLPPNVEDGLLNVVAAVDTDEAALENAKTGLGLSDEQCYADAATAFAEHDADCCTIVVPPQYHEAIVDEALAHDLHVLSEKPIADTLEAAVRIAEKVDRADRKMGVTMSHRFDRDKTTLRRELRSGEYGPLDYLMLRFTCNCRSYGSWGAFRHDIEDPLLIEGGVHHLDILADLADARCETLYAQTWLPEWGEYAGDAQALINLTFEDGTRAVYEGAKTNAAALNGWGNEYVRAECRDATLELDGRQLERYPYDPDAEPQLAAGVDADDAERIPLLEGEKWANTWLVEQFVDWLDGGEPMATNVQDNLQSMALVEAAIRSSETGDPVAVQELLTDTVESVSV</sequence>
<accession>A0A3R7HIY7</accession>
<dbReference type="InterPro" id="IPR004104">
    <property type="entry name" value="Gfo/Idh/MocA-like_OxRdtase_C"/>
</dbReference>